<dbReference type="PANTHER" id="PTHR16469">
    <property type="entry name" value="UBIQUITIN-ASSOCIATED AND SH3 DOMAIN-CONTAINING BA-RELATED"/>
    <property type="match status" value="1"/>
</dbReference>
<protein>
    <submittedName>
        <fullName evidence="1">Transcription factor TFIIIC subunit</fullName>
    </submittedName>
</protein>
<dbReference type="CDD" id="cd07067">
    <property type="entry name" value="HP_PGM_like"/>
    <property type="match status" value="1"/>
</dbReference>
<dbReference type="SUPFAM" id="SSF53254">
    <property type="entry name" value="Phosphoglycerate mutase-like"/>
    <property type="match status" value="1"/>
</dbReference>
<dbReference type="Gene3D" id="3.40.50.1240">
    <property type="entry name" value="Phosphoglycerate mutase-like"/>
    <property type="match status" value="1"/>
</dbReference>
<sequence length="372" mass="41965">MVLHTVYVVRHGYRSNWLPENEQLPIPTGIKRDPPLAPHGLEQAKELAEFVNKQSPKPQLVFSSPFYRCLQTAEPTAKLLNVPFIMDRGLGEYFHPNEAVTAASLEELKGFFPILHNEMETNTVVPSLEGETETQLFQRCVEFWKLFLQRMETEYPDIECVMLATHAATKIALSKVITGHSSVRDGEKFGAATCSFDKFHRNEDGKSWTIDINGETSFLSKGAERVWEFSEEEDYVDVLVNLVMPENEGDDNELQKRIAYRREGGVNGNQLKIQGLGEKEVLATSNDGTMVGQWQKLVGSELVFDEHGQCVGVVDGHIVMESGHFVEKEWDGRSLRARALELANKLEGNEKKVDVNEDVNLEKEVQESEPSV</sequence>
<evidence type="ECO:0000313" key="2">
    <source>
        <dbReference type="Proteomes" id="UP001378960"/>
    </source>
</evidence>
<dbReference type="InterPro" id="IPR013078">
    <property type="entry name" value="His_Pase_superF_clade-1"/>
</dbReference>
<dbReference type="InterPro" id="IPR051710">
    <property type="entry name" value="Phosphatase_SH3-domain"/>
</dbReference>
<comment type="caution">
    <text evidence="1">The sequence shown here is derived from an EMBL/GenBank/DDBJ whole genome shotgun (WGS) entry which is preliminary data.</text>
</comment>
<dbReference type="AlphaFoldDB" id="A0AAV5R577"/>
<evidence type="ECO:0000313" key="1">
    <source>
        <dbReference type="EMBL" id="GMM46343.1"/>
    </source>
</evidence>
<gene>
    <name evidence="1" type="ORF">DAPK24_029180</name>
</gene>
<accession>A0AAV5R577</accession>
<organism evidence="1 2">
    <name type="scientific">Pichia kluyveri</name>
    <name type="common">Yeast</name>
    <dbReference type="NCBI Taxonomy" id="36015"/>
    <lineage>
        <taxon>Eukaryota</taxon>
        <taxon>Fungi</taxon>
        <taxon>Dikarya</taxon>
        <taxon>Ascomycota</taxon>
        <taxon>Saccharomycotina</taxon>
        <taxon>Pichiomycetes</taxon>
        <taxon>Pichiales</taxon>
        <taxon>Pichiaceae</taxon>
        <taxon>Pichia</taxon>
    </lineage>
</organism>
<dbReference type="Pfam" id="PF00300">
    <property type="entry name" value="His_Phos_1"/>
    <property type="match status" value="1"/>
</dbReference>
<reference evidence="1 2" key="1">
    <citation type="journal article" date="2023" name="Elife">
        <title>Identification of key yeast species and microbe-microbe interactions impacting larval growth of Drosophila in the wild.</title>
        <authorList>
            <person name="Mure A."/>
            <person name="Sugiura Y."/>
            <person name="Maeda R."/>
            <person name="Honda K."/>
            <person name="Sakurai N."/>
            <person name="Takahashi Y."/>
            <person name="Watada M."/>
            <person name="Katoh T."/>
            <person name="Gotoh A."/>
            <person name="Gotoh Y."/>
            <person name="Taniguchi I."/>
            <person name="Nakamura K."/>
            <person name="Hayashi T."/>
            <person name="Katayama T."/>
            <person name="Uemura T."/>
            <person name="Hattori Y."/>
        </authorList>
    </citation>
    <scope>NUCLEOTIDE SEQUENCE [LARGE SCALE GENOMIC DNA]</scope>
    <source>
        <strain evidence="1 2">PK-24</strain>
    </source>
</reference>
<keyword evidence="2" id="KW-1185">Reference proteome</keyword>
<dbReference type="Proteomes" id="UP001378960">
    <property type="component" value="Unassembled WGS sequence"/>
</dbReference>
<dbReference type="InterPro" id="IPR029033">
    <property type="entry name" value="His_PPase_superfam"/>
</dbReference>
<name>A0AAV5R577_PICKL</name>
<dbReference type="EMBL" id="BTGB01000003">
    <property type="protein sequence ID" value="GMM46343.1"/>
    <property type="molecule type" value="Genomic_DNA"/>
</dbReference>
<dbReference type="PANTHER" id="PTHR16469:SF51">
    <property type="entry name" value="TRANSCRIPTION FACTOR TAU 55 KDA SUBUNIT"/>
    <property type="match status" value="1"/>
</dbReference>
<proteinExistence type="predicted"/>